<gene>
    <name evidence="3" type="ORF">SAMN02745220_00836</name>
</gene>
<evidence type="ECO:0000256" key="1">
    <source>
        <dbReference type="SAM" id="MobiDB-lite"/>
    </source>
</evidence>
<feature type="transmembrane region" description="Helical" evidence="2">
    <location>
        <begin position="28"/>
        <end position="53"/>
    </location>
</feature>
<keyword evidence="2" id="KW-0472">Membrane</keyword>
<sequence length="72" mass="7302">MKTNSATRERNQAVTKGKSDAATEVSKVSIAVVGVFAAIVGLWSLACIVGGIMSSGGVTELLSSWFQAVTGG</sequence>
<accession>A0A1M7XZR7</accession>
<organism evidence="3 4">
    <name type="scientific">Desulfopila aestuarii DSM 18488</name>
    <dbReference type="NCBI Taxonomy" id="1121416"/>
    <lineage>
        <taxon>Bacteria</taxon>
        <taxon>Pseudomonadati</taxon>
        <taxon>Thermodesulfobacteriota</taxon>
        <taxon>Desulfobulbia</taxon>
        <taxon>Desulfobulbales</taxon>
        <taxon>Desulfocapsaceae</taxon>
        <taxon>Desulfopila</taxon>
    </lineage>
</organism>
<dbReference type="OrthoDB" id="5432778at2"/>
<name>A0A1M7XZR7_9BACT</name>
<evidence type="ECO:0000313" key="4">
    <source>
        <dbReference type="Proteomes" id="UP000184603"/>
    </source>
</evidence>
<keyword evidence="2" id="KW-0812">Transmembrane</keyword>
<proteinExistence type="predicted"/>
<feature type="compositionally biased region" description="Basic and acidic residues" evidence="1">
    <location>
        <begin position="7"/>
        <end position="20"/>
    </location>
</feature>
<dbReference type="RefSeq" id="WP_073612187.1">
    <property type="nucleotide sequence ID" value="NZ_FRFE01000003.1"/>
</dbReference>
<evidence type="ECO:0000256" key="2">
    <source>
        <dbReference type="SAM" id="Phobius"/>
    </source>
</evidence>
<keyword evidence="2" id="KW-1133">Transmembrane helix</keyword>
<keyword evidence="4" id="KW-1185">Reference proteome</keyword>
<protein>
    <submittedName>
        <fullName evidence="3">Uncharacterized protein</fullName>
    </submittedName>
</protein>
<evidence type="ECO:0000313" key="3">
    <source>
        <dbReference type="EMBL" id="SHO44675.1"/>
    </source>
</evidence>
<dbReference type="AlphaFoldDB" id="A0A1M7XZR7"/>
<feature type="region of interest" description="Disordered" evidence="1">
    <location>
        <begin position="1"/>
        <end position="20"/>
    </location>
</feature>
<reference evidence="3 4" key="1">
    <citation type="submission" date="2016-12" db="EMBL/GenBank/DDBJ databases">
        <authorList>
            <person name="Song W.-J."/>
            <person name="Kurnit D.M."/>
        </authorList>
    </citation>
    <scope>NUCLEOTIDE SEQUENCE [LARGE SCALE GENOMIC DNA]</scope>
    <source>
        <strain evidence="3 4">DSM 18488</strain>
    </source>
</reference>
<dbReference type="Proteomes" id="UP000184603">
    <property type="component" value="Unassembled WGS sequence"/>
</dbReference>
<dbReference type="EMBL" id="FRFE01000003">
    <property type="protein sequence ID" value="SHO44675.1"/>
    <property type="molecule type" value="Genomic_DNA"/>
</dbReference>